<dbReference type="Gene3D" id="2.160.20.160">
    <property type="match status" value="1"/>
</dbReference>
<name>A0A6S6YH22_9BURK</name>
<dbReference type="EMBL" id="CADIJX010000001">
    <property type="protein sequence ID" value="CAB3624324.1"/>
    <property type="molecule type" value="Genomic_DNA"/>
</dbReference>
<dbReference type="InterPro" id="IPR001343">
    <property type="entry name" value="Hemolysn_Ca-bd"/>
</dbReference>
<accession>A0A6S6YH22</accession>
<dbReference type="Proteomes" id="UP000494108">
    <property type="component" value="Unassembled WGS sequence"/>
</dbReference>
<sequence>MTVGGDTTITTGSGVDQIRLADSDFLGHLSVDSGAGDDKIWMTQILLASGATVLAGEGDDYVYLSARALAGGIALHGNDGNDLIVLDQLPSLTSQQGTPGVTDRIDVDGGRGADHVIVNLSEALTSILINVHDSNDNGVENLSDVNKLTINGTTQDESFLVRANYVAKITPQGAGYADQVQRVNYDRTMTGGLRLNAVDGGNRFYIDDTSTYVVIDGGLGSDASKHNEYQVGQLYALDRQFPNVAAGDDIDTVLTTQGYLSRGNSFGMTLYGAENSSNVFRIYSNAAPLALYGGKRDDEFMVYAFKEASRDARGERGYVINGPVSIEGGEGLNTFTMLGSEDDDAFVLTQEGIRGAGLNTSYQNIQRVNLDAREGNDHIYVLSTRSNVITTLIGGRDNDTFDLSGDVAGNTIVTGRSGSRDVFDGAQPVNITAQPGQLDANGGNTLSLSVNLDAAVLPRPASGQAYVSLSSAMVASALYGSLSQGTGLSPADSLATAMQSLQGRGLLLSTDGGLTWHQSVVVAFDANGVGAQAWGATQQVLVKIEDGAGVGLPPLSLAGRDLHLSASLFTTLPGLHDVALPPILVQVADPAYAGPPNEPGKVRNPRATDQPIITVDPVTGVSYANYGDQPHDVSGIQGTLLIEGGTLDRPDYDNTLHAGVGLPDETDGVLGARYDGVASTAPVNDRIRVFNDGTTTGQSGMQDQVDNMGGLDRVYDGKQASDFGRITGLGMTPGVGSAGGTVQQSGQGGTHVYDRGVIFHGVQSVNTMLGQGDDTYTVRHATVGTVTLVQGGGGNNLLVAEGNTVGGTDRPVLLFGSTSQDDAYYTALPGQRQAGQALHFGAAGNNVLDARGTTQGVILYGGAGNDLILGGSGNDLIAGGGGNNVIHAGQGNNIVFGNAGMNIDLSTPMNMSTAARADQQSLAALTLVLTPEQAAGLAVGASADQLAAGGNTITAGDGNNIVFANFGRIVTVEPVNYLRNRGDFIDAAAPGTDARYLAGTGLLVLENINLPSGGVNAITVGAGRNVLFGGMGDDVIRAVGAGGFNLIAGDGARALFTAGGRIAMFESTHPSVGGADNLYNNGEGVMIGGMGADQLESGLGNNVMFGDNGRVALVNDRMRLIETIDIAFGGNDILLAGPGSNTMLGGIGADNFRGNLSKDVMVGDFAAIYIEPESGRIINLTRFGQGGNTPDLITRAMEDLFSWNGNFGDWQRPVFGALSTRWGADAYLNANGQDAVDQIRLGATRPDIVIDGVGGGLSDYASSGAADEVMVRSDQTVQDGGQGYPAQPKPAAKKAPETKAPDANPSDATPAEQPAQAGQDDQKTTMLDADAAIEQTGDQPAMQADADRADTHAERVAMAAGVGLLGLSGVLGTAGSATVVFNSKTNTWEPKAARKRGLSVRREAPQLTEIGSEDE</sequence>
<dbReference type="Pfam" id="PF00353">
    <property type="entry name" value="HemolysinCabind"/>
    <property type="match status" value="5"/>
</dbReference>
<evidence type="ECO:0000313" key="2">
    <source>
        <dbReference type="EMBL" id="CAB3624324.1"/>
    </source>
</evidence>
<dbReference type="SUPFAM" id="SSF51120">
    <property type="entry name" value="beta-Roll"/>
    <property type="match status" value="1"/>
</dbReference>
<feature type="region of interest" description="Disordered" evidence="1">
    <location>
        <begin position="1275"/>
        <end position="1324"/>
    </location>
</feature>
<protein>
    <recommendedName>
        <fullName evidence="4">Calcium-binding protein</fullName>
    </recommendedName>
</protein>
<reference evidence="2 3" key="1">
    <citation type="submission" date="2020-04" db="EMBL/GenBank/DDBJ databases">
        <authorList>
            <person name="De Canck E."/>
        </authorList>
    </citation>
    <scope>NUCLEOTIDE SEQUENCE [LARGE SCALE GENOMIC DNA]</scope>
    <source>
        <strain evidence="2 3">LMG 3431</strain>
    </source>
</reference>
<proteinExistence type="predicted"/>
<feature type="region of interest" description="Disordered" evidence="1">
    <location>
        <begin position="1390"/>
        <end position="1415"/>
    </location>
</feature>
<dbReference type="GO" id="GO:0005509">
    <property type="term" value="F:calcium ion binding"/>
    <property type="evidence" value="ECO:0007669"/>
    <property type="project" value="InterPro"/>
</dbReference>
<organism evidence="2 3">
    <name type="scientific">Achromobacter pestifer</name>
    <dbReference type="NCBI Taxonomy" id="1353889"/>
    <lineage>
        <taxon>Bacteria</taxon>
        <taxon>Pseudomonadati</taxon>
        <taxon>Pseudomonadota</taxon>
        <taxon>Betaproteobacteria</taxon>
        <taxon>Burkholderiales</taxon>
        <taxon>Alcaligenaceae</taxon>
        <taxon>Achromobacter</taxon>
    </lineage>
</organism>
<gene>
    <name evidence="2" type="ORF">LMG3431_00001</name>
</gene>
<keyword evidence="3" id="KW-1185">Reference proteome</keyword>
<evidence type="ECO:0008006" key="4">
    <source>
        <dbReference type="Google" id="ProtNLM"/>
    </source>
</evidence>
<evidence type="ECO:0000256" key="1">
    <source>
        <dbReference type="SAM" id="MobiDB-lite"/>
    </source>
</evidence>
<dbReference type="InterPro" id="IPR011049">
    <property type="entry name" value="Serralysin-like_metalloprot_C"/>
</dbReference>
<dbReference type="PRINTS" id="PR00313">
    <property type="entry name" value="CABNDNGRPT"/>
</dbReference>
<dbReference type="Gene3D" id="2.150.10.10">
    <property type="entry name" value="Serralysin-like metalloprotease, C-terminal"/>
    <property type="match status" value="1"/>
</dbReference>
<evidence type="ECO:0000313" key="3">
    <source>
        <dbReference type="Proteomes" id="UP000494108"/>
    </source>
</evidence>